<sequence length="41" mass="4685">QLRDIFPLIKTDGIKKTTKATLGLRPPMFKCMFSVVILSEF</sequence>
<organism evidence="1">
    <name type="scientific">termite gut metagenome</name>
    <dbReference type="NCBI Taxonomy" id="433724"/>
    <lineage>
        <taxon>unclassified sequences</taxon>
        <taxon>metagenomes</taxon>
        <taxon>organismal metagenomes</taxon>
    </lineage>
</organism>
<protein>
    <submittedName>
        <fullName evidence="1">Uncharacterized protein</fullName>
    </submittedName>
</protein>
<reference evidence="1" key="1">
    <citation type="submission" date="2019-03" db="EMBL/GenBank/DDBJ databases">
        <title>Single cell metagenomics reveals metabolic interactions within the superorganism composed of flagellate Streblomastix strix and complex community of Bacteroidetes bacteria on its surface.</title>
        <authorList>
            <person name="Treitli S.C."/>
            <person name="Kolisko M."/>
            <person name="Husnik F."/>
            <person name="Keeling P."/>
            <person name="Hampl V."/>
        </authorList>
    </citation>
    <scope>NUCLEOTIDE SEQUENCE</scope>
    <source>
        <strain evidence="1">STM</strain>
    </source>
</reference>
<dbReference type="AlphaFoldDB" id="A0A5J4PB58"/>
<dbReference type="EMBL" id="SNRY01010285">
    <property type="protein sequence ID" value="KAA6305961.1"/>
    <property type="molecule type" value="Genomic_DNA"/>
</dbReference>
<proteinExistence type="predicted"/>
<accession>A0A5J4PB58</accession>
<evidence type="ECO:0000313" key="1">
    <source>
        <dbReference type="EMBL" id="KAA6305961.1"/>
    </source>
</evidence>
<name>A0A5J4PB58_9ZZZZ</name>
<gene>
    <name evidence="1" type="ORF">EZS27_042385</name>
</gene>
<comment type="caution">
    <text evidence="1">The sequence shown here is derived from an EMBL/GenBank/DDBJ whole genome shotgun (WGS) entry which is preliminary data.</text>
</comment>
<feature type="non-terminal residue" evidence="1">
    <location>
        <position position="1"/>
    </location>
</feature>